<feature type="compositionally biased region" description="Low complexity" evidence="9">
    <location>
        <begin position="201"/>
        <end position="214"/>
    </location>
</feature>
<dbReference type="PROSITE" id="PS00188">
    <property type="entry name" value="BIOTIN"/>
    <property type="match status" value="1"/>
</dbReference>
<comment type="function">
    <text evidence="8">This protein is a component of the acetyl coenzyme A carboxylase complex; first, biotin carboxylase catalyzes the carboxylation of the carrier protein and then the transcarboxylase transfers the carboxyl group to form malonyl-CoA.</text>
</comment>
<sequence length="225" mass="22776">MKPDHEQRNSSAGNLPADGQDSATPDSATPDSATPDSATPDSVMPAGAVLDAVCRSVVRLSATTAHPPSRIRMQDGQITVEVEWPDPAALSRPAPAAGAPLAVPASDVAPAEDGEALDYVRAPMVGTFYHASSPDAPPYVSVGDVVAPGQPVGVLEAMKLMSTIMAEVGGRVTEVLAPNGHPVEFDQQLIALEPVDAKAEAGAGADMGADMGAGREPAAVSGPSR</sequence>
<evidence type="ECO:0000256" key="7">
    <source>
        <dbReference type="ARBA" id="ARBA00023267"/>
    </source>
</evidence>
<organism evidence="11 12">
    <name type="scientific">Streptomyces fildesensis</name>
    <dbReference type="NCBI Taxonomy" id="375757"/>
    <lineage>
        <taxon>Bacteria</taxon>
        <taxon>Bacillati</taxon>
        <taxon>Actinomycetota</taxon>
        <taxon>Actinomycetes</taxon>
        <taxon>Kitasatosporales</taxon>
        <taxon>Streptomycetaceae</taxon>
        <taxon>Streptomyces</taxon>
    </lineage>
</organism>
<evidence type="ECO:0000256" key="1">
    <source>
        <dbReference type="ARBA" id="ARBA00005194"/>
    </source>
</evidence>
<name>A0ABW8CJ26_9ACTN</name>
<keyword evidence="3 8" id="KW-0444">Lipid biosynthesis</keyword>
<dbReference type="Pfam" id="PF00364">
    <property type="entry name" value="Biotin_lipoyl"/>
    <property type="match status" value="1"/>
</dbReference>
<evidence type="ECO:0000256" key="3">
    <source>
        <dbReference type="ARBA" id="ARBA00022516"/>
    </source>
</evidence>
<keyword evidence="12" id="KW-1185">Reference proteome</keyword>
<dbReference type="PANTHER" id="PTHR45266">
    <property type="entry name" value="OXALOACETATE DECARBOXYLASE ALPHA CHAIN"/>
    <property type="match status" value="1"/>
</dbReference>
<evidence type="ECO:0000256" key="6">
    <source>
        <dbReference type="ARBA" id="ARBA00023160"/>
    </source>
</evidence>
<dbReference type="CDD" id="cd06850">
    <property type="entry name" value="biotinyl_domain"/>
    <property type="match status" value="1"/>
</dbReference>
<evidence type="ECO:0000313" key="12">
    <source>
        <dbReference type="Proteomes" id="UP001614394"/>
    </source>
</evidence>
<feature type="compositionally biased region" description="Polar residues" evidence="9">
    <location>
        <begin position="21"/>
        <end position="40"/>
    </location>
</feature>
<evidence type="ECO:0000256" key="2">
    <source>
        <dbReference type="ARBA" id="ARBA00017562"/>
    </source>
</evidence>
<dbReference type="PANTHER" id="PTHR45266:SF3">
    <property type="entry name" value="OXALOACETATE DECARBOXYLASE ALPHA CHAIN"/>
    <property type="match status" value="1"/>
</dbReference>
<keyword evidence="5 8" id="KW-0443">Lipid metabolism</keyword>
<evidence type="ECO:0000256" key="5">
    <source>
        <dbReference type="ARBA" id="ARBA00023098"/>
    </source>
</evidence>
<dbReference type="SUPFAM" id="SSF51230">
    <property type="entry name" value="Single hybrid motif"/>
    <property type="match status" value="1"/>
</dbReference>
<dbReference type="RefSeq" id="WP_399657942.1">
    <property type="nucleotide sequence ID" value="NZ_JBITYG010000018.1"/>
</dbReference>
<reference evidence="11 12" key="1">
    <citation type="submission" date="2024-10" db="EMBL/GenBank/DDBJ databases">
        <title>The Natural Products Discovery Center: Release of the First 8490 Sequenced Strains for Exploring Actinobacteria Biosynthetic Diversity.</title>
        <authorList>
            <person name="Kalkreuter E."/>
            <person name="Kautsar S.A."/>
            <person name="Yang D."/>
            <person name="Bader C.D."/>
            <person name="Teijaro C.N."/>
            <person name="Fluegel L."/>
            <person name="Davis C.M."/>
            <person name="Simpson J.R."/>
            <person name="Lauterbach L."/>
            <person name="Steele A.D."/>
            <person name="Gui C."/>
            <person name="Meng S."/>
            <person name="Li G."/>
            <person name="Viehrig K."/>
            <person name="Ye F."/>
            <person name="Su P."/>
            <person name="Kiefer A.F."/>
            <person name="Nichols A."/>
            <person name="Cepeda A.J."/>
            <person name="Yan W."/>
            <person name="Fan B."/>
            <person name="Jiang Y."/>
            <person name="Adhikari A."/>
            <person name="Zheng C.-J."/>
            <person name="Schuster L."/>
            <person name="Cowan T.M."/>
            <person name="Smanski M.J."/>
            <person name="Chevrette M.G."/>
            <person name="De Carvalho L.P.S."/>
            <person name="Shen B."/>
        </authorList>
    </citation>
    <scope>NUCLEOTIDE SEQUENCE [LARGE SCALE GENOMIC DNA]</scope>
    <source>
        <strain evidence="11 12">NPDC053399</strain>
    </source>
</reference>
<gene>
    <name evidence="11" type="ORF">ACIGXA_38635</name>
</gene>
<evidence type="ECO:0000256" key="9">
    <source>
        <dbReference type="SAM" id="MobiDB-lite"/>
    </source>
</evidence>
<feature type="domain" description="Lipoyl-binding" evidence="10">
    <location>
        <begin position="117"/>
        <end position="193"/>
    </location>
</feature>
<feature type="region of interest" description="Disordered" evidence="9">
    <location>
        <begin position="1"/>
        <end position="44"/>
    </location>
</feature>
<evidence type="ECO:0000259" key="10">
    <source>
        <dbReference type="PROSITE" id="PS50968"/>
    </source>
</evidence>
<dbReference type="Gene3D" id="2.40.50.100">
    <property type="match status" value="1"/>
</dbReference>
<dbReference type="InterPro" id="IPR001249">
    <property type="entry name" value="AcCoA_biotinCC"/>
</dbReference>
<feature type="region of interest" description="Disordered" evidence="9">
    <location>
        <begin position="201"/>
        <end position="225"/>
    </location>
</feature>
<evidence type="ECO:0000256" key="8">
    <source>
        <dbReference type="RuleBase" id="RU364072"/>
    </source>
</evidence>
<dbReference type="EMBL" id="JBITYG010000018">
    <property type="protein sequence ID" value="MFI9106439.1"/>
    <property type="molecule type" value="Genomic_DNA"/>
</dbReference>
<protein>
    <recommendedName>
        <fullName evidence="2 8">Biotin carboxyl carrier protein of acetyl-CoA carboxylase</fullName>
    </recommendedName>
</protein>
<proteinExistence type="predicted"/>
<dbReference type="InterPro" id="IPR050709">
    <property type="entry name" value="Biotin_Carboxyl_Carrier/Decarb"/>
</dbReference>
<dbReference type="Proteomes" id="UP001614394">
    <property type="component" value="Unassembled WGS sequence"/>
</dbReference>
<comment type="pathway">
    <text evidence="1 8">Lipid metabolism; fatty acid biosynthesis.</text>
</comment>
<dbReference type="InterPro" id="IPR011053">
    <property type="entry name" value="Single_hybrid_motif"/>
</dbReference>
<accession>A0ABW8CJ26</accession>
<evidence type="ECO:0000256" key="4">
    <source>
        <dbReference type="ARBA" id="ARBA00022832"/>
    </source>
</evidence>
<dbReference type="InterPro" id="IPR000089">
    <property type="entry name" value="Biotin_lipoyl"/>
</dbReference>
<dbReference type="PROSITE" id="PS50968">
    <property type="entry name" value="BIOTINYL_LIPOYL"/>
    <property type="match status" value="1"/>
</dbReference>
<keyword evidence="7 8" id="KW-0092">Biotin</keyword>
<comment type="caution">
    <text evidence="11">The sequence shown here is derived from an EMBL/GenBank/DDBJ whole genome shotgun (WGS) entry which is preliminary data.</text>
</comment>
<dbReference type="PRINTS" id="PR01071">
    <property type="entry name" value="ACOABIOTINCC"/>
</dbReference>
<keyword evidence="6 8" id="KW-0275">Fatty acid biosynthesis</keyword>
<evidence type="ECO:0000313" key="11">
    <source>
        <dbReference type="EMBL" id="MFI9106439.1"/>
    </source>
</evidence>
<keyword evidence="4 8" id="KW-0276">Fatty acid metabolism</keyword>
<dbReference type="InterPro" id="IPR001882">
    <property type="entry name" value="Biotin_BS"/>
</dbReference>